<dbReference type="InterPro" id="IPR012156">
    <property type="entry name" value="Cold_shock_CspA"/>
</dbReference>
<name>A0A919EDH6_9ACTN</name>
<dbReference type="PRINTS" id="PR00050">
    <property type="entry name" value="COLDSHOCK"/>
</dbReference>
<dbReference type="InterPro" id="IPR002059">
    <property type="entry name" value="CSP_DNA-bd"/>
</dbReference>
<keyword evidence="2" id="KW-0963">Cytoplasm</keyword>
<dbReference type="InterPro" id="IPR019844">
    <property type="entry name" value="CSD_CS"/>
</dbReference>
<evidence type="ECO:0000256" key="1">
    <source>
        <dbReference type="ARBA" id="ARBA00004496"/>
    </source>
</evidence>
<evidence type="ECO:0000259" key="4">
    <source>
        <dbReference type="PROSITE" id="PS51857"/>
    </source>
</evidence>
<evidence type="ECO:0000313" key="5">
    <source>
        <dbReference type="EMBL" id="GHF44983.1"/>
    </source>
</evidence>
<comment type="caution">
    <text evidence="5">The sequence shown here is derived from an EMBL/GenBank/DDBJ whole genome shotgun (WGS) entry which is preliminary data.</text>
</comment>
<dbReference type="SMART" id="SM00357">
    <property type="entry name" value="CSP"/>
    <property type="match status" value="1"/>
</dbReference>
<dbReference type="GO" id="GO:0005737">
    <property type="term" value="C:cytoplasm"/>
    <property type="evidence" value="ECO:0007669"/>
    <property type="project" value="UniProtKB-SubCell"/>
</dbReference>
<dbReference type="SUPFAM" id="SSF50249">
    <property type="entry name" value="Nucleic acid-binding proteins"/>
    <property type="match status" value="1"/>
</dbReference>
<gene>
    <name evidence="5" type="ORF">GCM10010218_28100</name>
</gene>
<accession>A0A919EDH6</accession>
<evidence type="ECO:0000313" key="6">
    <source>
        <dbReference type="Proteomes" id="UP000638313"/>
    </source>
</evidence>
<protein>
    <submittedName>
        <fullName evidence="5">Cold-shock protein</fullName>
    </submittedName>
</protein>
<dbReference type="InterPro" id="IPR011129">
    <property type="entry name" value="CSD"/>
</dbReference>
<dbReference type="PANTHER" id="PTHR11544">
    <property type="entry name" value="COLD SHOCK DOMAIN CONTAINING PROTEINS"/>
    <property type="match status" value="1"/>
</dbReference>
<reference evidence="5" key="2">
    <citation type="submission" date="2020-09" db="EMBL/GenBank/DDBJ databases">
        <authorList>
            <person name="Sun Q."/>
            <person name="Ohkuma M."/>
        </authorList>
    </citation>
    <scope>NUCLEOTIDE SEQUENCE</scope>
    <source>
        <strain evidence="5">JCM 4059</strain>
    </source>
</reference>
<dbReference type="GO" id="GO:0003676">
    <property type="term" value="F:nucleic acid binding"/>
    <property type="evidence" value="ECO:0007669"/>
    <property type="project" value="InterPro"/>
</dbReference>
<dbReference type="PROSITE" id="PS00352">
    <property type="entry name" value="CSD_1"/>
    <property type="match status" value="1"/>
</dbReference>
<dbReference type="Proteomes" id="UP000638313">
    <property type="component" value="Unassembled WGS sequence"/>
</dbReference>
<organism evidence="5 6">
    <name type="scientific">Streptomyces mashuensis</name>
    <dbReference type="NCBI Taxonomy" id="33904"/>
    <lineage>
        <taxon>Bacteria</taxon>
        <taxon>Bacillati</taxon>
        <taxon>Actinomycetota</taxon>
        <taxon>Actinomycetes</taxon>
        <taxon>Kitasatosporales</taxon>
        <taxon>Streptomycetaceae</taxon>
        <taxon>Streptomyces</taxon>
    </lineage>
</organism>
<dbReference type="PIRSF" id="PIRSF002599">
    <property type="entry name" value="Cold_shock_A"/>
    <property type="match status" value="1"/>
</dbReference>
<dbReference type="InterPro" id="IPR050181">
    <property type="entry name" value="Cold_shock_domain"/>
</dbReference>
<dbReference type="FunFam" id="2.40.50.140:FF:000006">
    <property type="entry name" value="Cold shock protein CspC"/>
    <property type="match status" value="1"/>
</dbReference>
<dbReference type="Gene3D" id="6.20.370.130">
    <property type="match status" value="1"/>
</dbReference>
<dbReference type="PROSITE" id="PS51857">
    <property type="entry name" value="CSD_2"/>
    <property type="match status" value="1"/>
</dbReference>
<sequence length="67" mass="7254">MATGTVKWFNAEKGFGFIEQDGGGADVFAHYSNIASTGFRELIEGQKVQFDVTQGQKGLQAENIVTL</sequence>
<evidence type="ECO:0000256" key="2">
    <source>
        <dbReference type="ARBA" id="ARBA00022490"/>
    </source>
</evidence>
<keyword evidence="6" id="KW-1185">Reference proteome</keyword>
<dbReference type="CDD" id="cd04458">
    <property type="entry name" value="CSP_CDS"/>
    <property type="match status" value="1"/>
</dbReference>
<dbReference type="Pfam" id="PF00313">
    <property type="entry name" value="CSD"/>
    <property type="match status" value="1"/>
</dbReference>
<dbReference type="AlphaFoldDB" id="A0A919EDH6"/>
<dbReference type="InterPro" id="IPR012340">
    <property type="entry name" value="NA-bd_OB-fold"/>
</dbReference>
<evidence type="ECO:0000256" key="3">
    <source>
        <dbReference type="RuleBase" id="RU000408"/>
    </source>
</evidence>
<dbReference type="EMBL" id="BNBD01000004">
    <property type="protein sequence ID" value="GHF44983.1"/>
    <property type="molecule type" value="Genomic_DNA"/>
</dbReference>
<dbReference type="RefSeq" id="WP_190129837.1">
    <property type="nucleotide sequence ID" value="NZ_BNBD01000004.1"/>
</dbReference>
<feature type="domain" description="CSD" evidence="4">
    <location>
        <begin position="1"/>
        <end position="66"/>
    </location>
</feature>
<comment type="subcellular location">
    <subcellularLocation>
        <location evidence="1 3">Cytoplasm</location>
    </subcellularLocation>
</comment>
<reference evidence="5" key="1">
    <citation type="journal article" date="2014" name="Int. J. Syst. Evol. Microbiol.">
        <title>Complete genome sequence of Corynebacterium casei LMG S-19264T (=DSM 44701T), isolated from a smear-ripened cheese.</title>
        <authorList>
            <consortium name="US DOE Joint Genome Institute (JGI-PGF)"/>
            <person name="Walter F."/>
            <person name="Albersmeier A."/>
            <person name="Kalinowski J."/>
            <person name="Ruckert C."/>
        </authorList>
    </citation>
    <scope>NUCLEOTIDE SEQUENCE</scope>
    <source>
        <strain evidence="5">JCM 4059</strain>
    </source>
</reference>
<proteinExistence type="predicted"/>
<dbReference type="Gene3D" id="2.40.50.140">
    <property type="entry name" value="Nucleic acid-binding proteins"/>
    <property type="match status" value="1"/>
</dbReference>